<name>A0A3D8R4L1_9EURO</name>
<reference evidence="2 3" key="1">
    <citation type="journal article" date="2018" name="IMA Fungus">
        <title>IMA Genome-F 9: Draft genome sequence of Annulohypoxylon stygium, Aspergillus mulundensis, Berkeleyomyces basicola (syn. Thielaviopsis basicola), Ceratocystis smalleyi, two Cercospora beticola strains, Coleophoma cylindrospora, Fusarium fracticaudum, Phialophora cf. hyalina, and Morchella septimelata.</title>
        <authorList>
            <person name="Wingfield B.D."/>
            <person name="Bills G.F."/>
            <person name="Dong Y."/>
            <person name="Huang W."/>
            <person name="Nel W.J."/>
            <person name="Swalarsk-Parry B.S."/>
            <person name="Vaghefi N."/>
            <person name="Wilken P.M."/>
            <person name="An Z."/>
            <person name="de Beer Z.W."/>
            <person name="De Vos L."/>
            <person name="Chen L."/>
            <person name="Duong T.A."/>
            <person name="Gao Y."/>
            <person name="Hammerbacher A."/>
            <person name="Kikkert J.R."/>
            <person name="Li Y."/>
            <person name="Li H."/>
            <person name="Li K."/>
            <person name="Li Q."/>
            <person name="Liu X."/>
            <person name="Ma X."/>
            <person name="Naidoo K."/>
            <person name="Pethybridge S.J."/>
            <person name="Sun J."/>
            <person name="Steenkamp E.T."/>
            <person name="van der Nest M.A."/>
            <person name="van Wyk S."/>
            <person name="Wingfield M.J."/>
            <person name="Xiong C."/>
            <person name="Yue Q."/>
            <person name="Zhang X."/>
        </authorList>
    </citation>
    <scope>NUCLEOTIDE SEQUENCE [LARGE SCALE GENOMIC DNA]</scope>
    <source>
        <strain evidence="2 3">DSM 5745</strain>
    </source>
</reference>
<dbReference type="SUPFAM" id="SSF81383">
    <property type="entry name" value="F-box domain"/>
    <property type="match status" value="1"/>
</dbReference>
<dbReference type="GeneID" id="38119123"/>
<dbReference type="Pfam" id="PF12937">
    <property type="entry name" value="F-box-like"/>
    <property type="match status" value="1"/>
</dbReference>
<dbReference type="EMBL" id="PVWQ01000011">
    <property type="protein sequence ID" value="RDW68993.1"/>
    <property type="molecule type" value="Genomic_DNA"/>
</dbReference>
<dbReference type="Gene3D" id="1.20.1280.50">
    <property type="match status" value="1"/>
</dbReference>
<accession>A0A3D8R4L1</accession>
<dbReference type="Proteomes" id="UP000256690">
    <property type="component" value="Unassembled WGS sequence"/>
</dbReference>
<dbReference type="CDD" id="cd09917">
    <property type="entry name" value="F-box_SF"/>
    <property type="match status" value="1"/>
</dbReference>
<dbReference type="InterPro" id="IPR001810">
    <property type="entry name" value="F-box_dom"/>
</dbReference>
<protein>
    <recommendedName>
        <fullName evidence="1">F-box domain-containing protein</fullName>
    </recommendedName>
</protein>
<sequence length="423" mass="47929">MDSPPVFDRAAIFKLSPEIMEMILSLLSVPDLARMALVCRAISAIAVPKLYHTILLVDGGDSSPLQRLQCTLFWNPGLLEHTRSLSLRDFNMQLLTVENRVTLDALVNASPNVRSFSLVEIRDRGHRLDLCPTTFKVLRDSVRRMRRVENLHLRTGSFTLRELMEALNDAPSLTSLSIYGYSKVEQGADENDMFYRSSNITTLNLKVSFETSNELEKLIEWPRRLVHFRDETFGKHCASSQKVIIKFLGIHKKTLESLDIGFVLNKRCTLRPLLGGFGSLERLTLPVRQLCIGGGHPTSRKLKAILARNLRTITLDFSLAGLRTGYSLHFQDVHESLIRAIVVAAVEKKASLMAIDIYFAPIPKKGSGLKIARRLGVRGTKYPWDTLDRIKDDIRTHGIQLTYNPPNVSKRQWKQQAKNEKKD</sequence>
<organism evidence="2 3">
    <name type="scientific">Aspergillus mulundensis</name>
    <dbReference type="NCBI Taxonomy" id="1810919"/>
    <lineage>
        <taxon>Eukaryota</taxon>
        <taxon>Fungi</taxon>
        <taxon>Dikarya</taxon>
        <taxon>Ascomycota</taxon>
        <taxon>Pezizomycotina</taxon>
        <taxon>Eurotiomycetes</taxon>
        <taxon>Eurotiomycetidae</taxon>
        <taxon>Eurotiales</taxon>
        <taxon>Aspergillaceae</taxon>
        <taxon>Aspergillus</taxon>
        <taxon>Aspergillus subgen. Nidulantes</taxon>
    </lineage>
</organism>
<dbReference type="InterPro" id="IPR036047">
    <property type="entry name" value="F-box-like_dom_sf"/>
</dbReference>
<dbReference type="SUPFAM" id="SSF52047">
    <property type="entry name" value="RNI-like"/>
    <property type="match status" value="1"/>
</dbReference>
<feature type="domain" description="F-box" evidence="1">
    <location>
        <begin position="9"/>
        <end position="54"/>
    </location>
</feature>
<dbReference type="InterPro" id="IPR032675">
    <property type="entry name" value="LRR_dom_sf"/>
</dbReference>
<proteinExistence type="predicted"/>
<evidence type="ECO:0000313" key="2">
    <source>
        <dbReference type="EMBL" id="RDW68993.1"/>
    </source>
</evidence>
<comment type="caution">
    <text evidence="2">The sequence shown here is derived from an EMBL/GenBank/DDBJ whole genome shotgun (WGS) entry which is preliminary data.</text>
</comment>
<keyword evidence="3" id="KW-1185">Reference proteome</keyword>
<gene>
    <name evidence="2" type="ORF">DSM5745_08753</name>
</gene>
<dbReference type="RefSeq" id="XP_026600782.1">
    <property type="nucleotide sequence ID" value="XM_026750769.1"/>
</dbReference>
<evidence type="ECO:0000259" key="1">
    <source>
        <dbReference type="PROSITE" id="PS50181"/>
    </source>
</evidence>
<dbReference type="OrthoDB" id="5139510at2759"/>
<dbReference type="Gene3D" id="3.80.10.10">
    <property type="entry name" value="Ribonuclease Inhibitor"/>
    <property type="match status" value="1"/>
</dbReference>
<evidence type="ECO:0000313" key="3">
    <source>
        <dbReference type="Proteomes" id="UP000256690"/>
    </source>
</evidence>
<dbReference type="PROSITE" id="PS50181">
    <property type="entry name" value="FBOX"/>
    <property type="match status" value="1"/>
</dbReference>
<dbReference type="AlphaFoldDB" id="A0A3D8R4L1"/>